<sequence>MRGVGAMGRRFVTLDSFAFRQFEDVGGKGTVGKICYDKKMFEDKVNEEIDKRGGLDNVLVPGYAPFCKHVFMENFCGALCLDLEITRENQGLLNTSYESRRESELPVLSRYFKASDIGEIPCAKYLDIILYSREQIEIETKAMGEVPNDEESSVPYGIISIKPQNGMSETPMQPITMMRNALGKEHGGSGVVLEREKYMDSVKYWSIHAPIKEN</sequence>
<dbReference type="InterPro" id="IPR021610">
    <property type="entry name" value="DUF3228"/>
</dbReference>
<dbReference type="PANTHER" id="PTHR38666">
    <property type="match status" value="1"/>
</dbReference>
<accession>A0A7S2SFK1</accession>
<protein>
    <submittedName>
        <fullName evidence="1">Uncharacterized protein</fullName>
    </submittedName>
</protein>
<dbReference type="AlphaFoldDB" id="A0A7S2SFK1"/>
<dbReference type="PANTHER" id="PTHR38666:SF2">
    <property type="entry name" value="FLAGELLAR ASSOCIATED PROTEIN"/>
    <property type="match status" value="1"/>
</dbReference>
<proteinExistence type="predicted"/>
<dbReference type="Gene3D" id="3.30.2310.50">
    <property type="entry name" value="Protein of unknown function (DUF3228), domain 1"/>
    <property type="match status" value="2"/>
</dbReference>
<evidence type="ECO:0000313" key="1">
    <source>
        <dbReference type="EMBL" id="CAD9696909.1"/>
    </source>
</evidence>
<dbReference type="Pfam" id="PF11539">
    <property type="entry name" value="DUF3228"/>
    <property type="match status" value="1"/>
</dbReference>
<dbReference type="EMBL" id="HBHK01020507">
    <property type="protein sequence ID" value="CAD9696909.1"/>
    <property type="molecule type" value="Transcribed_RNA"/>
</dbReference>
<gene>
    <name evidence="1" type="ORF">QSP1433_LOCUS13015</name>
</gene>
<reference evidence="1" key="1">
    <citation type="submission" date="2021-01" db="EMBL/GenBank/DDBJ databases">
        <authorList>
            <person name="Corre E."/>
            <person name="Pelletier E."/>
            <person name="Niang G."/>
            <person name="Scheremetjew M."/>
            <person name="Finn R."/>
            <person name="Kale V."/>
            <person name="Holt S."/>
            <person name="Cochrane G."/>
            <person name="Meng A."/>
            <person name="Brown T."/>
            <person name="Cohen L."/>
        </authorList>
    </citation>
    <scope>NUCLEOTIDE SEQUENCE</scope>
    <source>
        <strain evidence="1">NY070348D</strain>
    </source>
</reference>
<name>A0A7S2SFK1_9STRA</name>
<organism evidence="1">
    <name type="scientific">Mucochytrium quahogii</name>
    <dbReference type="NCBI Taxonomy" id="96639"/>
    <lineage>
        <taxon>Eukaryota</taxon>
        <taxon>Sar</taxon>
        <taxon>Stramenopiles</taxon>
        <taxon>Bigyra</taxon>
        <taxon>Labyrinthulomycetes</taxon>
        <taxon>Thraustochytrida</taxon>
        <taxon>Thraustochytriidae</taxon>
        <taxon>Mucochytrium</taxon>
    </lineage>
</organism>